<dbReference type="EMBL" id="JPRD01000049">
    <property type="protein sequence ID" value="KIF50655.1"/>
    <property type="molecule type" value="Genomic_DNA"/>
</dbReference>
<reference evidence="2 3" key="1">
    <citation type="submission" date="2014-07" db="EMBL/GenBank/DDBJ databases">
        <title>Unique and conserved regions in Vibrio harveyi and related species in comparison with the shrimp pathogen Vibrio harveyi CAIM 1792.</title>
        <authorList>
            <person name="Espinoza-Valles I."/>
            <person name="Vora G."/>
            <person name="Leekitcharoenphon P."/>
            <person name="Ussery D."/>
            <person name="Hoj L."/>
            <person name="Gomez-Gil B."/>
        </authorList>
    </citation>
    <scope>NUCLEOTIDE SEQUENCE [LARGE SCALE GENOMIC DNA]</scope>
    <source>
        <strain evidence="3">CAIM 1854 / LMG 25443</strain>
    </source>
</reference>
<evidence type="ECO:0008006" key="4">
    <source>
        <dbReference type="Google" id="ProtNLM"/>
    </source>
</evidence>
<evidence type="ECO:0000313" key="2">
    <source>
        <dbReference type="EMBL" id="KIF50655.1"/>
    </source>
</evidence>
<sequence length="226" mass="25132">MFKLYFKCITLSVFIVLLAGCARGPQVDETKFTSYEDFRPGPEGRVDLVWARDDIKDAQTLKAVLDKYDSVLVDRVFVVVKDAELDDESINELSDYMVMRLKEKISTNKRIVDEPSDSTLRLSIAISNVETPNPILAVTSSVLPFGIGVSTISKLTTGEHTNVGEATIELLVSDSKMAEPIFAVIDRHVGDKDLDNIVDGLSGAKDAIDWWVNRLFVTFDNQVTQI</sequence>
<dbReference type="AlphaFoldDB" id="A0A0C1Z0D2"/>
<keyword evidence="1" id="KW-0732">Signal</keyword>
<name>A0A0C1Z0D2_9VIBR</name>
<dbReference type="PROSITE" id="PS51257">
    <property type="entry name" value="PROKAR_LIPOPROTEIN"/>
    <property type="match status" value="1"/>
</dbReference>
<dbReference type="RefSeq" id="WP_020195305.1">
    <property type="nucleotide sequence ID" value="NZ_BAOH01000019.1"/>
</dbReference>
<feature type="chain" id="PRO_5002144340" description="Lipoprotein" evidence="1">
    <location>
        <begin position="20"/>
        <end position="226"/>
    </location>
</feature>
<evidence type="ECO:0000313" key="3">
    <source>
        <dbReference type="Proteomes" id="UP000031586"/>
    </source>
</evidence>
<dbReference type="PATRIC" id="fig|1229493.5.peg.4242"/>
<gene>
    <name evidence="2" type="ORF">H735_24185</name>
</gene>
<comment type="caution">
    <text evidence="2">The sequence shown here is derived from an EMBL/GenBank/DDBJ whole genome shotgun (WGS) entry which is preliminary data.</text>
</comment>
<accession>A0A0C1Z0D2</accession>
<organism evidence="2 3">
    <name type="scientific">Vibrio owensii CAIM 1854 = LMG 25443</name>
    <dbReference type="NCBI Taxonomy" id="1229493"/>
    <lineage>
        <taxon>Bacteria</taxon>
        <taxon>Pseudomonadati</taxon>
        <taxon>Pseudomonadota</taxon>
        <taxon>Gammaproteobacteria</taxon>
        <taxon>Vibrionales</taxon>
        <taxon>Vibrionaceae</taxon>
        <taxon>Vibrio</taxon>
    </lineage>
</organism>
<dbReference type="InterPro" id="IPR021747">
    <property type="entry name" value="DUF3313"/>
</dbReference>
<protein>
    <recommendedName>
        <fullName evidence="4">Lipoprotein</fullName>
    </recommendedName>
</protein>
<dbReference type="Proteomes" id="UP000031586">
    <property type="component" value="Unassembled WGS sequence"/>
</dbReference>
<proteinExistence type="predicted"/>
<feature type="signal peptide" evidence="1">
    <location>
        <begin position="1"/>
        <end position="19"/>
    </location>
</feature>
<dbReference type="Pfam" id="PF11769">
    <property type="entry name" value="DUF3313"/>
    <property type="match status" value="1"/>
</dbReference>
<evidence type="ECO:0000256" key="1">
    <source>
        <dbReference type="SAM" id="SignalP"/>
    </source>
</evidence>